<dbReference type="Proteomes" id="UP000828048">
    <property type="component" value="Chromosome 6"/>
</dbReference>
<accession>A0ACB7X786</accession>
<comment type="caution">
    <text evidence="1">The sequence shown here is derived from an EMBL/GenBank/DDBJ whole genome shotgun (WGS) entry which is preliminary data.</text>
</comment>
<sequence>MRNAGDISNFMKDNPCRFCGNQREMHTYWAMVNPGRRFVFCPNNVYKDFDWLDSPMRERSVQIIPGLLRRGNRMEAEIARLEAKEKKLFVALPMIWVAIAIVLFQKMQGFCLYLVVVMGLWWCLIMYWVWLRLRNTQPI</sequence>
<organism evidence="1 2">
    <name type="scientific">Vaccinium darrowii</name>
    <dbReference type="NCBI Taxonomy" id="229202"/>
    <lineage>
        <taxon>Eukaryota</taxon>
        <taxon>Viridiplantae</taxon>
        <taxon>Streptophyta</taxon>
        <taxon>Embryophyta</taxon>
        <taxon>Tracheophyta</taxon>
        <taxon>Spermatophyta</taxon>
        <taxon>Magnoliopsida</taxon>
        <taxon>eudicotyledons</taxon>
        <taxon>Gunneridae</taxon>
        <taxon>Pentapetalae</taxon>
        <taxon>asterids</taxon>
        <taxon>Ericales</taxon>
        <taxon>Ericaceae</taxon>
        <taxon>Vaccinioideae</taxon>
        <taxon>Vaccinieae</taxon>
        <taxon>Vaccinium</taxon>
    </lineage>
</organism>
<protein>
    <submittedName>
        <fullName evidence="1">Uncharacterized protein</fullName>
    </submittedName>
</protein>
<reference evidence="1 2" key="1">
    <citation type="journal article" date="2021" name="Hortic Res">
        <title>High-quality reference genome and annotation aids understanding of berry development for evergreen blueberry (Vaccinium darrowii).</title>
        <authorList>
            <person name="Yu J."/>
            <person name="Hulse-Kemp A.M."/>
            <person name="Babiker E."/>
            <person name="Staton M."/>
        </authorList>
    </citation>
    <scope>NUCLEOTIDE SEQUENCE [LARGE SCALE GENOMIC DNA]</scope>
    <source>
        <strain evidence="2">cv. NJ 8807/NJ 8810</strain>
        <tissue evidence="1">Young leaf</tissue>
    </source>
</reference>
<proteinExistence type="predicted"/>
<keyword evidence="2" id="KW-1185">Reference proteome</keyword>
<evidence type="ECO:0000313" key="1">
    <source>
        <dbReference type="EMBL" id="KAH7836598.1"/>
    </source>
</evidence>
<dbReference type="EMBL" id="CM037156">
    <property type="protein sequence ID" value="KAH7836598.1"/>
    <property type="molecule type" value="Genomic_DNA"/>
</dbReference>
<evidence type="ECO:0000313" key="2">
    <source>
        <dbReference type="Proteomes" id="UP000828048"/>
    </source>
</evidence>
<gene>
    <name evidence="1" type="ORF">Vadar_003316</name>
</gene>
<name>A0ACB7X786_9ERIC</name>